<proteinExistence type="predicted"/>
<dbReference type="RefSeq" id="WP_259428305.1">
    <property type="nucleotide sequence ID" value="NZ_JANWTC010000008.1"/>
</dbReference>
<dbReference type="SUPFAM" id="SSF54909">
    <property type="entry name" value="Dimeric alpha+beta barrel"/>
    <property type="match status" value="1"/>
</dbReference>
<dbReference type="Gene3D" id="3.30.70.1060">
    <property type="entry name" value="Dimeric alpha+beta barrel"/>
    <property type="match status" value="1"/>
</dbReference>
<dbReference type="Pfam" id="PF02426">
    <property type="entry name" value="MIase"/>
    <property type="match status" value="1"/>
</dbReference>
<dbReference type="InterPro" id="IPR011008">
    <property type="entry name" value="Dimeric_a/b-barrel"/>
</dbReference>
<evidence type="ECO:0000313" key="2">
    <source>
        <dbReference type="EMBL" id="MCS5480247.1"/>
    </source>
</evidence>
<reference evidence="2 3" key="1">
    <citation type="submission" date="2022-08" db="EMBL/GenBank/DDBJ databases">
        <title>YIM 101645 draft genome.</title>
        <authorList>
            <person name="Chen X."/>
        </authorList>
    </citation>
    <scope>NUCLEOTIDE SEQUENCE [LARGE SCALE GENOMIC DNA]</scope>
    <source>
        <strain evidence="2 3">YIM 101645</strain>
    </source>
</reference>
<sequence>MSTFLVRLRADLPGDMDPEVRADLRDRSREHLAAWPQVWRGTGGDNLVVLVDAPDHDTLHQRIAALPLHPWLEVTVEPLSPYPG</sequence>
<evidence type="ECO:0000259" key="1">
    <source>
        <dbReference type="Pfam" id="PF02426"/>
    </source>
</evidence>
<dbReference type="InterPro" id="IPR026029">
    <property type="entry name" value="MLI_dom"/>
</dbReference>
<gene>
    <name evidence="2" type="ORF">NYP18_11325</name>
</gene>
<evidence type="ECO:0000313" key="3">
    <source>
        <dbReference type="Proteomes" id="UP001205965"/>
    </source>
</evidence>
<protein>
    <submittedName>
        <fullName evidence="2">Muconolactone Delta-isomerase family protein</fullName>
    </submittedName>
</protein>
<feature type="domain" description="Muconolactone isomerase" evidence="1">
    <location>
        <begin position="4"/>
        <end position="83"/>
    </location>
</feature>
<dbReference type="Proteomes" id="UP001205965">
    <property type="component" value="Unassembled WGS sequence"/>
</dbReference>
<comment type="caution">
    <text evidence="2">The sequence shown here is derived from an EMBL/GenBank/DDBJ whole genome shotgun (WGS) entry which is preliminary data.</text>
</comment>
<organism evidence="2 3">
    <name type="scientific">Corynebacterium lemuris</name>
    <dbReference type="NCBI Taxonomy" id="1859292"/>
    <lineage>
        <taxon>Bacteria</taxon>
        <taxon>Bacillati</taxon>
        <taxon>Actinomycetota</taxon>
        <taxon>Actinomycetes</taxon>
        <taxon>Mycobacteriales</taxon>
        <taxon>Corynebacteriaceae</taxon>
        <taxon>Corynebacterium</taxon>
    </lineage>
</organism>
<accession>A0ABT2G1U4</accession>
<dbReference type="EMBL" id="JANWTC010000008">
    <property type="protein sequence ID" value="MCS5480247.1"/>
    <property type="molecule type" value="Genomic_DNA"/>
</dbReference>
<keyword evidence="3" id="KW-1185">Reference proteome</keyword>
<name>A0ABT2G1U4_9CORY</name>